<accession>A0A1W2A513</accession>
<evidence type="ECO:0000313" key="2">
    <source>
        <dbReference type="EMBL" id="SMC55775.1"/>
    </source>
</evidence>
<feature type="compositionally biased region" description="Basic residues" evidence="1">
    <location>
        <begin position="84"/>
        <end position="95"/>
    </location>
</feature>
<dbReference type="Proteomes" id="UP000192840">
    <property type="component" value="Unassembled WGS sequence"/>
</dbReference>
<gene>
    <name evidence="2" type="ORF">SAMN05660733_00491</name>
</gene>
<keyword evidence="3" id="KW-1185">Reference proteome</keyword>
<evidence type="ECO:0000313" key="3">
    <source>
        <dbReference type="Proteomes" id="UP000192840"/>
    </source>
</evidence>
<dbReference type="EMBL" id="FWYC01000003">
    <property type="protein sequence ID" value="SMC55775.1"/>
    <property type="molecule type" value="Genomic_DNA"/>
</dbReference>
<dbReference type="AlphaFoldDB" id="A0A1W2A513"/>
<name>A0A1W2A513_9PSEU</name>
<proteinExistence type="predicted"/>
<organism evidence="2 3">
    <name type="scientific">Lentzea albidocapillata</name>
    <dbReference type="NCBI Taxonomy" id="40571"/>
    <lineage>
        <taxon>Bacteria</taxon>
        <taxon>Bacillati</taxon>
        <taxon>Actinomycetota</taxon>
        <taxon>Actinomycetes</taxon>
        <taxon>Pseudonocardiales</taxon>
        <taxon>Pseudonocardiaceae</taxon>
        <taxon>Lentzea</taxon>
    </lineage>
</organism>
<dbReference type="STRING" id="40571.SAMN05660733_00491"/>
<protein>
    <submittedName>
        <fullName evidence="2">Uncharacterized protein</fullName>
    </submittedName>
</protein>
<sequence>MFVPGQGKGIFVHRGSGDTLHAYVKFSRLLEWFDDLGRIVAEFEGWAPAITKLITESYMEPVFRPHYALLAEHRWGTGSGRDPGRRRRAPHAAQR</sequence>
<evidence type="ECO:0000256" key="1">
    <source>
        <dbReference type="SAM" id="MobiDB-lite"/>
    </source>
</evidence>
<feature type="region of interest" description="Disordered" evidence="1">
    <location>
        <begin position="75"/>
        <end position="95"/>
    </location>
</feature>
<reference evidence="3" key="1">
    <citation type="submission" date="2017-04" db="EMBL/GenBank/DDBJ databases">
        <authorList>
            <person name="Varghese N."/>
            <person name="Submissions S."/>
        </authorList>
    </citation>
    <scope>NUCLEOTIDE SEQUENCE [LARGE SCALE GENOMIC DNA]</scope>
    <source>
        <strain evidence="3">DSM 44073</strain>
    </source>
</reference>
<dbReference type="eggNOG" id="COG0654">
    <property type="taxonomic scope" value="Bacteria"/>
</dbReference>